<keyword evidence="1" id="KW-0479">Metal-binding</keyword>
<dbReference type="AlphaFoldDB" id="A0A182JYX7"/>
<evidence type="ECO:0000256" key="1">
    <source>
        <dbReference type="PROSITE-ProRule" id="PRU00042"/>
    </source>
</evidence>
<dbReference type="PROSITE" id="PS00028">
    <property type="entry name" value="ZINC_FINGER_C2H2_1"/>
    <property type="match status" value="1"/>
</dbReference>
<dbReference type="SUPFAM" id="SSF57667">
    <property type="entry name" value="beta-beta-alpha zinc fingers"/>
    <property type="match status" value="1"/>
</dbReference>
<evidence type="ECO:0000313" key="4">
    <source>
        <dbReference type="EnsemblMetazoa" id="ACHR003709-PA"/>
    </source>
</evidence>
<proteinExistence type="predicted"/>
<evidence type="ECO:0000313" key="5">
    <source>
        <dbReference type="Proteomes" id="UP000075881"/>
    </source>
</evidence>
<dbReference type="Proteomes" id="UP000075881">
    <property type="component" value="Unassembled WGS sequence"/>
</dbReference>
<evidence type="ECO:0000259" key="3">
    <source>
        <dbReference type="PROSITE" id="PS50157"/>
    </source>
</evidence>
<sequence length="273" mass="29439">MTQPSLYPSPPGQPHPAEDSNYSKSYSSLLYMNGDHHVPPPPISYAGHTEPSLPSLYGGSLGGSLGGDHYQPYSVSSMGYEESTPAFSAAALSTVESTMAHQKYDAWSSEPSVIQPVMSSMGYPMLGHAHSLAIKQEYIPPAYISPSPSSMAGGSSIKTELMSDTSRSPPPGSDPQMDGLVIPLQPTSACPSPRLLQLPKDKRTPVVKSETPAGKKPTRNSNNYGDQYACPECRRTFARQCGLTQHTKWHHSGEKPFRCLTCGKIGYIDQPQP</sequence>
<name>A0A182JYX7_9DIPT</name>
<dbReference type="InterPro" id="IPR036236">
    <property type="entry name" value="Znf_C2H2_sf"/>
</dbReference>
<feature type="region of interest" description="Disordered" evidence="2">
    <location>
        <begin position="149"/>
        <end position="225"/>
    </location>
</feature>
<keyword evidence="1" id="KW-0862">Zinc</keyword>
<feature type="region of interest" description="Disordered" evidence="2">
    <location>
        <begin position="1"/>
        <end position="24"/>
    </location>
</feature>
<reference evidence="4" key="2">
    <citation type="submission" date="2020-05" db="UniProtKB">
        <authorList>
            <consortium name="EnsemblMetazoa"/>
        </authorList>
    </citation>
    <scope>IDENTIFICATION</scope>
    <source>
        <strain evidence="4">ACHKN1017</strain>
    </source>
</reference>
<reference evidence="5" key="1">
    <citation type="submission" date="2013-03" db="EMBL/GenBank/DDBJ databases">
        <title>The Genome Sequence of Anopheles christyi ACHKN1017.</title>
        <authorList>
            <consortium name="The Broad Institute Genomics Platform"/>
            <person name="Neafsey D.E."/>
            <person name="Besansky N."/>
            <person name="Walker B."/>
            <person name="Young S.K."/>
            <person name="Zeng Q."/>
            <person name="Gargeya S."/>
            <person name="Fitzgerald M."/>
            <person name="Haas B."/>
            <person name="Abouelleil A."/>
            <person name="Allen A.W."/>
            <person name="Alvarado L."/>
            <person name="Arachchi H.M."/>
            <person name="Berlin A.M."/>
            <person name="Chapman S.B."/>
            <person name="Gainer-Dewar J."/>
            <person name="Goldberg J."/>
            <person name="Griggs A."/>
            <person name="Gujja S."/>
            <person name="Hansen M."/>
            <person name="Howarth C."/>
            <person name="Imamovic A."/>
            <person name="Ireland A."/>
            <person name="Larimer J."/>
            <person name="McCowan C."/>
            <person name="Murphy C."/>
            <person name="Pearson M."/>
            <person name="Poon T.W."/>
            <person name="Priest M."/>
            <person name="Roberts A."/>
            <person name="Saif S."/>
            <person name="Shea T."/>
            <person name="Sisk P."/>
            <person name="Sykes S."/>
            <person name="Wortman J."/>
            <person name="Nusbaum C."/>
            <person name="Birren B."/>
        </authorList>
    </citation>
    <scope>NUCLEOTIDE SEQUENCE [LARGE SCALE GENOMIC DNA]</scope>
    <source>
        <strain evidence="5">ACHKN1017</strain>
    </source>
</reference>
<dbReference type="VEuPathDB" id="VectorBase:ACHR003709"/>
<feature type="domain" description="C2H2-type" evidence="3">
    <location>
        <begin position="228"/>
        <end position="256"/>
    </location>
</feature>
<accession>A0A182JYX7</accession>
<organism evidence="4 5">
    <name type="scientific">Anopheles christyi</name>
    <dbReference type="NCBI Taxonomy" id="43041"/>
    <lineage>
        <taxon>Eukaryota</taxon>
        <taxon>Metazoa</taxon>
        <taxon>Ecdysozoa</taxon>
        <taxon>Arthropoda</taxon>
        <taxon>Hexapoda</taxon>
        <taxon>Insecta</taxon>
        <taxon>Pterygota</taxon>
        <taxon>Neoptera</taxon>
        <taxon>Endopterygota</taxon>
        <taxon>Diptera</taxon>
        <taxon>Nematocera</taxon>
        <taxon>Culicoidea</taxon>
        <taxon>Culicidae</taxon>
        <taxon>Anophelinae</taxon>
        <taxon>Anopheles</taxon>
    </lineage>
</organism>
<evidence type="ECO:0000256" key="2">
    <source>
        <dbReference type="SAM" id="MobiDB-lite"/>
    </source>
</evidence>
<dbReference type="STRING" id="43041.A0A182JYX7"/>
<dbReference type="Gene3D" id="3.30.160.60">
    <property type="entry name" value="Classic Zinc Finger"/>
    <property type="match status" value="1"/>
</dbReference>
<dbReference type="GO" id="GO:0008270">
    <property type="term" value="F:zinc ion binding"/>
    <property type="evidence" value="ECO:0007669"/>
    <property type="project" value="UniProtKB-KW"/>
</dbReference>
<dbReference type="InterPro" id="IPR013087">
    <property type="entry name" value="Znf_C2H2_type"/>
</dbReference>
<keyword evidence="1" id="KW-0863">Zinc-finger</keyword>
<dbReference type="EnsemblMetazoa" id="ACHR003709-RA">
    <property type="protein sequence ID" value="ACHR003709-PA"/>
    <property type="gene ID" value="ACHR003709"/>
</dbReference>
<protein>
    <recommendedName>
        <fullName evidence="3">C2H2-type domain-containing protein</fullName>
    </recommendedName>
</protein>
<keyword evidence="5" id="KW-1185">Reference proteome</keyword>
<dbReference type="PROSITE" id="PS50157">
    <property type="entry name" value="ZINC_FINGER_C2H2_2"/>
    <property type="match status" value="1"/>
</dbReference>